<comment type="caution">
    <text evidence="3">The sequence shown here is derived from an EMBL/GenBank/DDBJ whole genome shotgun (WGS) entry which is preliminary data.</text>
</comment>
<dbReference type="PROSITE" id="PS51464">
    <property type="entry name" value="SIS"/>
    <property type="match status" value="2"/>
</dbReference>
<keyword evidence="3" id="KW-0378">Hydrolase</keyword>
<dbReference type="GO" id="GO:0016787">
    <property type="term" value="F:hydrolase activity"/>
    <property type="evidence" value="ECO:0007669"/>
    <property type="project" value="UniProtKB-KW"/>
</dbReference>
<dbReference type="RefSeq" id="WP_347703544.1">
    <property type="nucleotide sequence ID" value="NZ_JBDPZD010000001.1"/>
</dbReference>
<organism evidence="3 4">
    <name type="scientific">Roseateles paludis</name>
    <dbReference type="NCBI Taxonomy" id="3145238"/>
    <lineage>
        <taxon>Bacteria</taxon>
        <taxon>Pseudomonadati</taxon>
        <taxon>Pseudomonadota</taxon>
        <taxon>Betaproteobacteria</taxon>
        <taxon>Burkholderiales</taxon>
        <taxon>Sphaerotilaceae</taxon>
        <taxon>Roseateles</taxon>
    </lineage>
</organism>
<dbReference type="CDD" id="cd05009">
    <property type="entry name" value="SIS_GlmS_GlmD_2"/>
    <property type="match status" value="1"/>
</dbReference>
<keyword evidence="4" id="KW-1185">Reference proteome</keyword>
<dbReference type="EMBL" id="JBDPZD010000001">
    <property type="protein sequence ID" value="MEO3690721.1"/>
    <property type="molecule type" value="Genomic_DNA"/>
</dbReference>
<dbReference type="PANTHER" id="PTHR10937">
    <property type="entry name" value="GLUCOSAMINE--FRUCTOSE-6-PHOSPHATE AMINOTRANSFERASE, ISOMERIZING"/>
    <property type="match status" value="1"/>
</dbReference>
<dbReference type="EC" id="3.5.-.-" evidence="3"/>
<evidence type="ECO:0000256" key="1">
    <source>
        <dbReference type="ARBA" id="ARBA00022737"/>
    </source>
</evidence>
<dbReference type="PANTHER" id="PTHR10937:SF8">
    <property type="entry name" value="AMINOTRANSFERASE-RELATED"/>
    <property type="match status" value="1"/>
</dbReference>
<evidence type="ECO:0000313" key="4">
    <source>
        <dbReference type="Proteomes" id="UP001495147"/>
    </source>
</evidence>
<sequence>MSTQMLEEALSAPEAIAHLLTQDAARYEALGSAWRAEPPRGMLTLARGSSDHAAHYFAYLAMARLGRLVTSLPMSLLTLYQSQLDTPGLSSIAFSQSGRSPDLILPTEQLRRSGARTVALVNVDDSPLAQAAEHVLPLHAGPERSVAATKSYIAQLVAGARLVAAWQGDPAFAHALQALPEALRAASRLDWSAALPVLQGADRLFVIGRGLGLPVALEAALKFKETCGIQAEAFSGAEVKHGPMALVKNGYPLLVFAPRGPAQAGLLQLADEMRGRGARVLLAAPVGTPGAELPLAPTAHADLDPIALVQSFYPMVEALARARGRNPDAPPHLAKVTQTT</sequence>
<protein>
    <submittedName>
        <fullName evidence="3">SIS domain-containing protein</fullName>
        <ecNumber evidence="3">3.5.-.-</ecNumber>
    </submittedName>
</protein>
<reference evidence="3 4" key="1">
    <citation type="submission" date="2024-05" db="EMBL/GenBank/DDBJ databases">
        <title>Roseateles sp. DJS-2-20 16S ribosomal RNA gene Genome sequencing and assembly.</title>
        <authorList>
            <person name="Woo H."/>
        </authorList>
    </citation>
    <scope>NUCLEOTIDE SEQUENCE [LARGE SCALE GENOMIC DNA]</scope>
    <source>
        <strain evidence="3 4">DJS-2-20</strain>
    </source>
</reference>
<name>A0ABV0FZE2_9BURK</name>
<dbReference type="SUPFAM" id="SSF53697">
    <property type="entry name" value="SIS domain"/>
    <property type="match status" value="1"/>
</dbReference>
<gene>
    <name evidence="3" type="ORF">ABDJ85_04520</name>
</gene>
<dbReference type="Proteomes" id="UP001495147">
    <property type="component" value="Unassembled WGS sequence"/>
</dbReference>
<evidence type="ECO:0000313" key="3">
    <source>
        <dbReference type="EMBL" id="MEO3690721.1"/>
    </source>
</evidence>
<feature type="domain" description="SIS" evidence="2">
    <location>
        <begin position="30"/>
        <end position="173"/>
    </location>
</feature>
<dbReference type="CDD" id="cd05008">
    <property type="entry name" value="SIS_GlmS_GlmD_1"/>
    <property type="match status" value="1"/>
</dbReference>
<dbReference type="InterPro" id="IPR035466">
    <property type="entry name" value="GlmS/AgaS_SIS"/>
</dbReference>
<evidence type="ECO:0000259" key="2">
    <source>
        <dbReference type="PROSITE" id="PS51464"/>
    </source>
</evidence>
<accession>A0ABV0FZE2</accession>
<dbReference type="Pfam" id="PF01380">
    <property type="entry name" value="SIS"/>
    <property type="match status" value="2"/>
</dbReference>
<dbReference type="InterPro" id="IPR035490">
    <property type="entry name" value="GlmS/FrlB_SIS"/>
</dbReference>
<feature type="domain" description="SIS" evidence="2">
    <location>
        <begin position="194"/>
        <end position="340"/>
    </location>
</feature>
<proteinExistence type="predicted"/>
<dbReference type="InterPro" id="IPR001347">
    <property type="entry name" value="SIS_dom"/>
</dbReference>
<dbReference type="Gene3D" id="3.40.50.10490">
    <property type="entry name" value="Glucose-6-phosphate isomerase like protein, domain 1"/>
    <property type="match status" value="2"/>
</dbReference>
<dbReference type="InterPro" id="IPR046348">
    <property type="entry name" value="SIS_dom_sf"/>
</dbReference>
<keyword evidence="1" id="KW-0677">Repeat</keyword>